<evidence type="ECO:0000256" key="5">
    <source>
        <dbReference type="ARBA" id="ARBA00022723"/>
    </source>
</evidence>
<dbReference type="GO" id="GO:0046872">
    <property type="term" value="F:metal ion binding"/>
    <property type="evidence" value="ECO:0007669"/>
    <property type="project" value="UniProtKB-KW"/>
</dbReference>
<keyword evidence="9" id="KW-1015">Disulfide bond</keyword>
<evidence type="ECO:0000256" key="2">
    <source>
        <dbReference type="ARBA" id="ARBA00009547"/>
    </source>
</evidence>
<dbReference type="AlphaFoldDB" id="A0A5P1FVC8"/>
<organism evidence="11 12">
    <name type="scientific">Asparagus officinalis</name>
    <name type="common">Garden asparagus</name>
    <dbReference type="NCBI Taxonomy" id="4686"/>
    <lineage>
        <taxon>Eukaryota</taxon>
        <taxon>Viridiplantae</taxon>
        <taxon>Streptophyta</taxon>
        <taxon>Embryophyta</taxon>
        <taxon>Tracheophyta</taxon>
        <taxon>Spermatophyta</taxon>
        <taxon>Magnoliopsida</taxon>
        <taxon>Liliopsida</taxon>
        <taxon>Asparagales</taxon>
        <taxon>Asparagaceae</taxon>
        <taxon>Asparagoideae</taxon>
        <taxon>Asparagus</taxon>
    </lineage>
</organism>
<dbReference type="Proteomes" id="UP000243459">
    <property type="component" value="Chromosome 1"/>
</dbReference>
<keyword evidence="10" id="KW-0325">Glycoprotein</keyword>
<dbReference type="InterPro" id="IPR008947">
    <property type="entry name" value="PLipase_C/P1_nuclease_dom_sf"/>
</dbReference>
<keyword evidence="8" id="KW-0378">Hydrolase</keyword>
<dbReference type="EC" id="3.1.30.1" evidence="3"/>
<dbReference type="Gramene" id="ONK81407">
    <property type="protein sequence ID" value="ONK81407"/>
    <property type="gene ID" value="A4U43_C01F28760"/>
</dbReference>
<accession>A0A5P1FVC8</accession>
<evidence type="ECO:0000256" key="7">
    <source>
        <dbReference type="ARBA" id="ARBA00022759"/>
    </source>
</evidence>
<dbReference type="EMBL" id="CM007381">
    <property type="protein sequence ID" value="ONK81407.1"/>
    <property type="molecule type" value="Genomic_DNA"/>
</dbReference>
<keyword evidence="4" id="KW-0540">Nuclease</keyword>
<gene>
    <name evidence="11" type="ORF">A4U43_C01F28760</name>
</gene>
<reference evidence="12" key="1">
    <citation type="journal article" date="2017" name="Nat. Commun.">
        <title>The asparagus genome sheds light on the origin and evolution of a young Y chromosome.</title>
        <authorList>
            <person name="Harkess A."/>
            <person name="Zhou J."/>
            <person name="Xu C."/>
            <person name="Bowers J.E."/>
            <person name="Van der Hulst R."/>
            <person name="Ayyampalayam S."/>
            <person name="Mercati F."/>
            <person name="Riccardi P."/>
            <person name="McKain M.R."/>
            <person name="Kakrana A."/>
            <person name="Tang H."/>
            <person name="Ray J."/>
            <person name="Groenendijk J."/>
            <person name="Arikit S."/>
            <person name="Mathioni S.M."/>
            <person name="Nakano M."/>
            <person name="Shan H."/>
            <person name="Telgmann-Rauber A."/>
            <person name="Kanno A."/>
            <person name="Yue Z."/>
            <person name="Chen H."/>
            <person name="Li W."/>
            <person name="Chen Y."/>
            <person name="Xu X."/>
            <person name="Zhang Y."/>
            <person name="Luo S."/>
            <person name="Chen H."/>
            <person name="Gao J."/>
            <person name="Mao Z."/>
            <person name="Pires J.C."/>
            <person name="Luo M."/>
            <person name="Kudrna D."/>
            <person name="Wing R.A."/>
            <person name="Meyers B.C."/>
            <person name="Yi K."/>
            <person name="Kong H."/>
            <person name="Lavrijsen P."/>
            <person name="Sunseri F."/>
            <person name="Falavigna A."/>
            <person name="Ye Y."/>
            <person name="Leebens-Mack J.H."/>
            <person name="Chen G."/>
        </authorList>
    </citation>
    <scope>NUCLEOTIDE SEQUENCE [LARGE SCALE GENOMIC DNA]</scope>
    <source>
        <strain evidence="12">cv. DH0086</strain>
    </source>
</reference>
<dbReference type="InterPro" id="IPR003154">
    <property type="entry name" value="S1/P1nuclease"/>
</dbReference>
<evidence type="ECO:0000256" key="1">
    <source>
        <dbReference type="ARBA" id="ARBA00000245"/>
    </source>
</evidence>
<dbReference type="GO" id="GO:0004521">
    <property type="term" value="F:RNA endonuclease activity"/>
    <property type="evidence" value="ECO:0007669"/>
    <property type="project" value="UniProtKB-ARBA"/>
</dbReference>
<comment type="catalytic activity">
    <reaction evidence="1">
        <text>Endonucleolytic cleavage to 5'-phosphomononucleotide and 5'-phosphooligonucleotide end-products.</text>
        <dbReference type="EC" id="3.1.30.1"/>
    </reaction>
</comment>
<evidence type="ECO:0000256" key="6">
    <source>
        <dbReference type="ARBA" id="ARBA00022729"/>
    </source>
</evidence>
<evidence type="ECO:0000256" key="3">
    <source>
        <dbReference type="ARBA" id="ARBA00012562"/>
    </source>
</evidence>
<dbReference type="GO" id="GO:0000014">
    <property type="term" value="F:single-stranded DNA endodeoxyribonuclease activity"/>
    <property type="evidence" value="ECO:0007669"/>
    <property type="project" value="UniProtKB-ARBA"/>
</dbReference>
<proteinExistence type="inferred from homology"/>
<keyword evidence="5" id="KW-0479">Metal-binding</keyword>
<dbReference type="FunFam" id="1.10.575.10:FF:000002">
    <property type="entry name" value="Endonuclease 2"/>
    <property type="match status" value="1"/>
</dbReference>
<evidence type="ECO:0000313" key="11">
    <source>
        <dbReference type="EMBL" id="ONK81407.1"/>
    </source>
</evidence>
<dbReference type="GO" id="GO:0003676">
    <property type="term" value="F:nucleic acid binding"/>
    <property type="evidence" value="ECO:0007669"/>
    <property type="project" value="InterPro"/>
</dbReference>
<dbReference type="SUPFAM" id="SSF48537">
    <property type="entry name" value="Phospholipase C/P1 nuclease"/>
    <property type="match status" value="1"/>
</dbReference>
<keyword evidence="12" id="KW-1185">Reference proteome</keyword>
<dbReference type="PANTHER" id="PTHR33146:SF21">
    <property type="entry name" value="ASPERGILLUS NUCLEASE S1"/>
    <property type="match status" value="1"/>
</dbReference>
<comment type="similarity">
    <text evidence="2">Belongs to the nuclease type I family.</text>
</comment>
<sequence length="302" mass="34032">MWSRLCEEPELLHQPPAAAPAASWVSGLRAAWLPATCDGLVLRAGNATGYTKMGEVSYNTQECAWFISSTLLGATSRIHVRDLWNPSVLGGVFLGSHVKIIAGDCHNPKGQQGMCVVGAINNYTEQLRGYGDSSNTYNLTESLMFLAHFVGDIHQPLHCGFEADQGGNTIIIHWYRRKTNLHHLWDTNMIDTAMKDFYNKDLDTMVKGIQMNITDDWSDQIDNWEICHNKYKTCANDYAVESTHLACNYAYKDVEQNVTLGDNYFYSRLPVMEKRIAQAGVRLALILNRIFDEPAKENIKSY</sequence>
<dbReference type="Pfam" id="PF02265">
    <property type="entry name" value="S1-P1_nuclease"/>
    <property type="match status" value="1"/>
</dbReference>
<name>A0A5P1FVC8_ASPOF</name>
<keyword evidence="7" id="KW-0255">Endonuclease</keyword>
<evidence type="ECO:0000256" key="9">
    <source>
        <dbReference type="ARBA" id="ARBA00023157"/>
    </source>
</evidence>
<keyword evidence="6" id="KW-0732">Signal</keyword>
<dbReference type="CDD" id="cd11010">
    <property type="entry name" value="S1-P1_nuclease"/>
    <property type="match status" value="1"/>
</dbReference>
<evidence type="ECO:0000313" key="12">
    <source>
        <dbReference type="Proteomes" id="UP000243459"/>
    </source>
</evidence>
<dbReference type="Gene3D" id="1.10.575.10">
    <property type="entry name" value="P1 Nuclease"/>
    <property type="match status" value="1"/>
</dbReference>
<evidence type="ECO:0000256" key="10">
    <source>
        <dbReference type="ARBA" id="ARBA00023180"/>
    </source>
</evidence>
<dbReference type="GO" id="GO:0006308">
    <property type="term" value="P:DNA catabolic process"/>
    <property type="evidence" value="ECO:0007669"/>
    <property type="project" value="InterPro"/>
</dbReference>
<dbReference type="OMA" id="YAVESTH"/>
<protein>
    <recommendedName>
        <fullName evidence="3">Aspergillus nuclease S1</fullName>
        <ecNumber evidence="3">3.1.30.1</ecNumber>
    </recommendedName>
</protein>
<evidence type="ECO:0000256" key="4">
    <source>
        <dbReference type="ARBA" id="ARBA00022722"/>
    </source>
</evidence>
<dbReference type="PANTHER" id="PTHR33146">
    <property type="entry name" value="ENDONUCLEASE 4"/>
    <property type="match status" value="1"/>
</dbReference>
<evidence type="ECO:0000256" key="8">
    <source>
        <dbReference type="ARBA" id="ARBA00022801"/>
    </source>
</evidence>